<dbReference type="Proteomes" id="UP000270094">
    <property type="component" value="Unassembled WGS sequence"/>
</dbReference>
<organism evidence="11 12">
    <name type="scientific">Strongylus vulgaris</name>
    <name type="common">Blood worm</name>
    <dbReference type="NCBI Taxonomy" id="40348"/>
    <lineage>
        <taxon>Eukaryota</taxon>
        <taxon>Metazoa</taxon>
        <taxon>Ecdysozoa</taxon>
        <taxon>Nematoda</taxon>
        <taxon>Chromadorea</taxon>
        <taxon>Rhabditida</taxon>
        <taxon>Rhabditina</taxon>
        <taxon>Rhabditomorpha</taxon>
        <taxon>Strongyloidea</taxon>
        <taxon>Strongylidae</taxon>
        <taxon>Strongylus</taxon>
    </lineage>
</organism>
<dbReference type="EMBL" id="UYYB01094480">
    <property type="protein sequence ID" value="VDM74438.1"/>
    <property type="molecule type" value="Genomic_DNA"/>
</dbReference>
<feature type="transmembrane region" description="Helical" evidence="10">
    <location>
        <begin position="12"/>
        <end position="34"/>
    </location>
</feature>
<evidence type="ECO:0000256" key="10">
    <source>
        <dbReference type="SAM" id="Phobius"/>
    </source>
</evidence>
<sequence>MHLQNMTNNSSHLRNVAITVALGAATAFGLYYFLSRRRIANNKDRSAKKLKDLGNKLFAAKKYEDSIRVFSEAITCWDSQENSLLRAMCFQNRAAAKECNPRYAKAYFRKARLLEKKKDHEGSLACVFCATQLDPSLDTQSGHILSSILEHLEKNAYDKWVQENASQDHVRHVRHEKVADMAVQEEGEKQLNALILAARFYFYRNQLDKFSSCVEKFDKIFQALSDEEKEEKKDLLNARHIVSIEAGRTSDEVMKAYNAAVEQTKSKNPDFNVMAGFRLVLCNDTRTAKEMLSSNDINTPNMKLLYLTLQILCTTGQDGAPDMAQLHNNILELEKFVSELEPKTGYALSLLAKITATFSMDRSAQLIFEEVFKLEPSESIHFFDRSCIAASGADAIENLKKCIEIEPHHAEAHLMLASLLMNEVGTKSISTEEYNAIDAHLSTALSTFADNVDFPVVMGVFRLKEVLSAKKKVAAVLSS</sequence>
<evidence type="ECO:0000256" key="8">
    <source>
        <dbReference type="ARBA" id="ARBA00023136"/>
    </source>
</evidence>
<comment type="similarity">
    <text evidence="9">Belongs to the Tom70 family.</text>
</comment>
<evidence type="ECO:0000256" key="5">
    <source>
        <dbReference type="ARBA" id="ARBA00022803"/>
    </source>
</evidence>
<dbReference type="GO" id="GO:0045039">
    <property type="term" value="P:protein insertion into mitochondrial inner membrane"/>
    <property type="evidence" value="ECO:0007669"/>
    <property type="project" value="TreeGrafter"/>
</dbReference>
<keyword evidence="7" id="KW-0496">Mitochondrion</keyword>
<evidence type="ECO:0000256" key="3">
    <source>
        <dbReference type="ARBA" id="ARBA00022737"/>
    </source>
</evidence>
<evidence type="ECO:0008006" key="13">
    <source>
        <dbReference type="Google" id="ProtNLM"/>
    </source>
</evidence>
<dbReference type="OrthoDB" id="5817049at2759"/>
<name>A0A3P7L5F8_STRVU</name>
<dbReference type="Gene3D" id="1.25.40.10">
    <property type="entry name" value="Tetratricopeptide repeat domain"/>
    <property type="match status" value="2"/>
</dbReference>
<keyword evidence="5" id="KW-0802">TPR repeat</keyword>
<evidence type="ECO:0000256" key="9">
    <source>
        <dbReference type="ARBA" id="ARBA00038030"/>
    </source>
</evidence>
<protein>
    <recommendedName>
        <fullName evidence="13">Mitochondrial import receptor subunit TOM70</fullName>
    </recommendedName>
</protein>
<dbReference type="GO" id="GO:0030150">
    <property type="term" value="P:protein import into mitochondrial matrix"/>
    <property type="evidence" value="ECO:0007669"/>
    <property type="project" value="TreeGrafter"/>
</dbReference>
<keyword evidence="8 10" id="KW-0472">Membrane</keyword>
<gene>
    <name evidence="11" type="ORF">SVUK_LOCUS9436</name>
</gene>
<dbReference type="GO" id="GO:0008320">
    <property type="term" value="F:protein transmembrane transporter activity"/>
    <property type="evidence" value="ECO:0007669"/>
    <property type="project" value="TreeGrafter"/>
</dbReference>
<dbReference type="PANTHER" id="PTHR46208:SF1">
    <property type="entry name" value="MITOCHONDRIAL IMPORT RECEPTOR SUBUNIT TOM70"/>
    <property type="match status" value="1"/>
</dbReference>
<dbReference type="GO" id="GO:0030943">
    <property type="term" value="F:mitochondrion targeting sequence binding"/>
    <property type="evidence" value="ECO:0007669"/>
    <property type="project" value="TreeGrafter"/>
</dbReference>
<keyword evidence="6 10" id="KW-1133">Transmembrane helix</keyword>
<evidence type="ECO:0000313" key="12">
    <source>
        <dbReference type="Proteomes" id="UP000270094"/>
    </source>
</evidence>
<evidence type="ECO:0000313" key="11">
    <source>
        <dbReference type="EMBL" id="VDM74438.1"/>
    </source>
</evidence>
<dbReference type="GO" id="GO:0005741">
    <property type="term" value="C:mitochondrial outer membrane"/>
    <property type="evidence" value="ECO:0007669"/>
    <property type="project" value="UniProtKB-SubCell"/>
</dbReference>
<dbReference type="InterPro" id="IPR011990">
    <property type="entry name" value="TPR-like_helical_dom_sf"/>
</dbReference>
<dbReference type="SUPFAM" id="SSF48452">
    <property type="entry name" value="TPR-like"/>
    <property type="match status" value="1"/>
</dbReference>
<evidence type="ECO:0000256" key="6">
    <source>
        <dbReference type="ARBA" id="ARBA00022989"/>
    </source>
</evidence>
<reference evidence="11 12" key="1">
    <citation type="submission" date="2018-11" db="EMBL/GenBank/DDBJ databases">
        <authorList>
            <consortium name="Pathogen Informatics"/>
        </authorList>
    </citation>
    <scope>NUCLEOTIDE SEQUENCE [LARGE SCALE GENOMIC DNA]</scope>
</reference>
<evidence type="ECO:0000256" key="4">
    <source>
        <dbReference type="ARBA" id="ARBA00022787"/>
    </source>
</evidence>
<keyword evidence="3" id="KW-0677">Repeat</keyword>
<dbReference type="AlphaFoldDB" id="A0A3P7L5F8"/>
<keyword evidence="12" id="KW-1185">Reference proteome</keyword>
<evidence type="ECO:0000256" key="2">
    <source>
        <dbReference type="ARBA" id="ARBA00022692"/>
    </source>
</evidence>
<dbReference type="InterPro" id="IPR019734">
    <property type="entry name" value="TPR_rpt"/>
</dbReference>
<keyword evidence="2 10" id="KW-0812">Transmembrane</keyword>
<proteinExistence type="inferred from homology"/>
<keyword evidence="4" id="KW-1000">Mitochondrion outer membrane</keyword>
<dbReference type="SMART" id="SM00028">
    <property type="entry name" value="TPR"/>
    <property type="match status" value="2"/>
</dbReference>
<evidence type="ECO:0000256" key="7">
    <source>
        <dbReference type="ARBA" id="ARBA00023128"/>
    </source>
</evidence>
<accession>A0A3P7L5F8</accession>
<comment type="subcellular location">
    <subcellularLocation>
        <location evidence="1">Mitochondrion outer membrane</location>
        <topology evidence="1">Single-pass membrane protein</topology>
    </subcellularLocation>
</comment>
<dbReference type="PANTHER" id="PTHR46208">
    <property type="entry name" value="MITOCHONDRIAL IMPORT RECEPTOR SUBUNIT TOM70"/>
    <property type="match status" value="1"/>
</dbReference>
<evidence type="ECO:0000256" key="1">
    <source>
        <dbReference type="ARBA" id="ARBA00004572"/>
    </source>
</evidence>